<evidence type="ECO:0000256" key="1">
    <source>
        <dbReference type="SAM" id="MobiDB-lite"/>
    </source>
</evidence>
<feature type="compositionally biased region" description="Basic and acidic residues" evidence="1">
    <location>
        <begin position="118"/>
        <end position="130"/>
    </location>
</feature>
<dbReference type="GO" id="GO:0016747">
    <property type="term" value="F:acyltransferase activity, transferring groups other than amino-acyl groups"/>
    <property type="evidence" value="ECO:0007669"/>
    <property type="project" value="UniProtKB-ARBA"/>
</dbReference>
<dbReference type="InterPro" id="IPR023213">
    <property type="entry name" value="CAT-like_dom_sf"/>
</dbReference>
<evidence type="ECO:0000313" key="2">
    <source>
        <dbReference type="EMBL" id="RCV40733.1"/>
    </source>
</evidence>
<dbReference type="AlphaFoldDB" id="A0A368SEE2"/>
<dbReference type="Gene3D" id="3.30.559.10">
    <property type="entry name" value="Chloramphenicol acetyltransferase-like domain"/>
    <property type="match status" value="1"/>
</dbReference>
<name>A0A368SEE2_SETIT</name>
<protein>
    <submittedName>
        <fullName evidence="2">Uncharacterized protein</fullName>
    </submittedName>
</protein>
<reference evidence="2" key="2">
    <citation type="submission" date="2015-07" db="EMBL/GenBank/DDBJ databases">
        <authorList>
            <person name="Noorani M."/>
        </authorList>
    </citation>
    <scope>NUCLEOTIDE SEQUENCE</scope>
    <source>
        <strain evidence="2">Yugu1</strain>
    </source>
</reference>
<feature type="region of interest" description="Disordered" evidence="1">
    <location>
        <begin position="83"/>
        <end position="130"/>
    </location>
</feature>
<feature type="compositionally biased region" description="Basic residues" evidence="1">
    <location>
        <begin position="89"/>
        <end position="117"/>
    </location>
</feature>
<dbReference type="EMBL" id="CM003536">
    <property type="protein sequence ID" value="RCV40733.1"/>
    <property type="molecule type" value="Genomic_DNA"/>
</dbReference>
<sequence length="130" mass="14659">MENRVYSTGHPLAGEEVPHTWGKKIAAARDLKPEEFTQVRAVAVNCRSRASPAVPLDFFGNMVLWAFPWLQVTDLLNSIELRPSVPRDPRHRGARRRRVHPVPRRLRGRGGRKRGGARRGDGDGGRGRHD</sequence>
<gene>
    <name evidence="2" type="ORF">SETIT_9G078800v2</name>
</gene>
<reference evidence="2" key="1">
    <citation type="journal article" date="2012" name="Nat. Biotechnol.">
        <title>Reference genome sequence of the model plant Setaria.</title>
        <authorList>
            <person name="Bennetzen J.L."/>
            <person name="Schmutz J."/>
            <person name="Wang H."/>
            <person name="Percifield R."/>
            <person name="Hawkins J."/>
            <person name="Pontaroli A.C."/>
            <person name="Estep M."/>
            <person name="Feng L."/>
            <person name="Vaughn J.N."/>
            <person name="Grimwood J."/>
            <person name="Jenkins J."/>
            <person name="Barry K."/>
            <person name="Lindquist E."/>
            <person name="Hellsten U."/>
            <person name="Deshpande S."/>
            <person name="Wang X."/>
            <person name="Wu X."/>
            <person name="Mitros T."/>
            <person name="Triplett J."/>
            <person name="Yang X."/>
            <person name="Ye C.Y."/>
            <person name="Mauro-Herrera M."/>
            <person name="Wang L."/>
            <person name="Li P."/>
            <person name="Sharma M."/>
            <person name="Sharma R."/>
            <person name="Ronald P.C."/>
            <person name="Panaud O."/>
            <person name="Kellogg E.A."/>
            <person name="Brutnell T.P."/>
            <person name="Doust A.N."/>
            <person name="Tuskan G.A."/>
            <person name="Rokhsar D."/>
            <person name="Devos K.M."/>
        </authorList>
    </citation>
    <scope>NUCLEOTIDE SEQUENCE [LARGE SCALE GENOMIC DNA]</scope>
    <source>
        <strain evidence="2">Yugu1</strain>
    </source>
</reference>
<proteinExistence type="predicted"/>
<organism evidence="2">
    <name type="scientific">Setaria italica</name>
    <name type="common">Foxtail millet</name>
    <name type="synonym">Panicum italicum</name>
    <dbReference type="NCBI Taxonomy" id="4555"/>
    <lineage>
        <taxon>Eukaryota</taxon>
        <taxon>Viridiplantae</taxon>
        <taxon>Streptophyta</taxon>
        <taxon>Embryophyta</taxon>
        <taxon>Tracheophyta</taxon>
        <taxon>Spermatophyta</taxon>
        <taxon>Magnoliopsida</taxon>
        <taxon>Liliopsida</taxon>
        <taxon>Poales</taxon>
        <taxon>Poaceae</taxon>
        <taxon>PACMAD clade</taxon>
        <taxon>Panicoideae</taxon>
        <taxon>Panicodae</taxon>
        <taxon>Paniceae</taxon>
        <taxon>Cenchrinae</taxon>
        <taxon>Setaria</taxon>
    </lineage>
</organism>
<dbReference type="OrthoDB" id="674773at2759"/>
<accession>A0A368SEE2</accession>